<dbReference type="Pfam" id="PF07690">
    <property type="entry name" value="MFS_1"/>
    <property type="match status" value="1"/>
</dbReference>
<reference evidence="8 9" key="1">
    <citation type="journal article" date="2018" name="Mol. Biol. Evol.">
        <title>Analysis of the draft genome of the red seaweed Gracilariopsis chorda provides insights into genome size evolution in Rhodophyta.</title>
        <authorList>
            <person name="Lee J."/>
            <person name="Yang E.C."/>
            <person name="Graf L."/>
            <person name="Yang J.H."/>
            <person name="Qiu H."/>
            <person name="Zel Zion U."/>
            <person name="Chan C.X."/>
            <person name="Stephens T.G."/>
            <person name="Weber A.P.M."/>
            <person name="Boo G.H."/>
            <person name="Boo S.M."/>
            <person name="Kim K.M."/>
            <person name="Shin Y."/>
            <person name="Jung M."/>
            <person name="Lee S.J."/>
            <person name="Yim H.S."/>
            <person name="Lee J.H."/>
            <person name="Bhattacharya D."/>
            <person name="Yoon H.S."/>
        </authorList>
    </citation>
    <scope>NUCLEOTIDE SEQUENCE [LARGE SCALE GENOMIC DNA]</scope>
    <source>
        <strain evidence="8 9">SKKU-2015</strain>
        <tissue evidence="8">Whole body</tissue>
    </source>
</reference>
<dbReference type="EMBL" id="NBIV01000081">
    <property type="protein sequence ID" value="PXF44765.1"/>
    <property type="molecule type" value="Genomic_DNA"/>
</dbReference>
<keyword evidence="5 6" id="KW-0472">Membrane</keyword>
<evidence type="ECO:0000256" key="5">
    <source>
        <dbReference type="ARBA" id="ARBA00023136"/>
    </source>
</evidence>
<dbReference type="OrthoDB" id="3755at2759"/>
<accession>A0A2V3IRL9</accession>
<feature type="transmembrane region" description="Helical" evidence="6">
    <location>
        <begin position="300"/>
        <end position="322"/>
    </location>
</feature>
<dbReference type="GO" id="GO:0016020">
    <property type="term" value="C:membrane"/>
    <property type="evidence" value="ECO:0007669"/>
    <property type="project" value="UniProtKB-SubCell"/>
</dbReference>
<feature type="transmembrane region" description="Helical" evidence="6">
    <location>
        <begin position="354"/>
        <end position="371"/>
    </location>
</feature>
<feature type="domain" description="Major facilitator superfamily (MFS) profile" evidence="7">
    <location>
        <begin position="42"/>
        <end position="445"/>
    </location>
</feature>
<gene>
    <name evidence="8" type="ORF">BWQ96_05435</name>
</gene>
<dbReference type="InterPro" id="IPR001958">
    <property type="entry name" value="Tet-R_TetA/multi-R_MdtG-like"/>
</dbReference>
<feature type="transmembrane region" description="Helical" evidence="6">
    <location>
        <begin position="172"/>
        <end position="191"/>
    </location>
</feature>
<feature type="transmembrane region" description="Helical" evidence="6">
    <location>
        <begin position="42"/>
        <end position="61"/>
    </location>
</feature>
<dbReference type="Proteomes" id="UP000247409">
    <property type="component" value="Unassembled WGS sequence"/>
</dbReference>
<dbReference type="InterPro" id="IPR005829">
    <property type="entry name" value="Sugar_transporter_CS"/>
</dbReference>
<dbReference type="InterPro" id="IPR020846">
    <property type="entry name" value="MFS_dom"/>
</dbReference>
<evidence type="ECO:0000256" key="2">
    <source>
        <dbReference type="ARBA" id="ARBA00004236"/>
    </source>
</evidence>
<evidence type="ECO:0000313" key="9">
    <source>
        <dbReference type="Proteomes" id="UP000247409"/>
    </source>
</evidence>
<dbReference type="PROSITE" id="PS50850">
    <property type="entry name" value="MFS"/>
    <property type="match status" value="1"/>
</dbReference>
<evidence type="ECO:0000256" key="6">
    <source>
        <dbReference type="SAM" id="Phobius"/>
    </source>
</evidence>
<feature type="transmembrane region" description="Helical" evidence="6">
    <location>
        <begin position="139"/>
        <end position="160"/>
    </location>
</feature>
<keyword evidence="9" id="KW-1185">Reference proteome</keyword>
<dbReference type="SUPFAM" id="SSF103473">
    <property type="entry name" value="MFS general substrate transporter"/>
    <property type="match status" value="1"/>
</dbReference>
<name>A0A2V3IRL9_9FLOR</name>
<evidence type="ECO:0000259" key="7">
    <source>
        <dbReference type="PROSITE" id="PS50850"/>
    </source>
</evidence>
<dbReference type="GO" id="GO:0022857">
    <property type="term" value="F:transmembrane transporter activity"/>
    <property type="evidence" value="ECO:0007669"/>
    <property type="project" value="InterPro"/>
</dbReference>
<dbReference type="InterPro" id="IPR011701">
    <property type="entry name" value="MFS"/>
</dbReference>
<feature type="transmembrane region" description="Helical" evidence="6">
    <location>
        <begin position="81"/>
        <end position="101"/>
    </location>
</feature>
<keyword evidence="3 6" id="KW-0812">Transmembrane</keyword>
<feature type="transmembrane region" description="Helical" evidence="6">
    <location>
        <begin position="113"/>
        <end position="133"/>
    </location>
</feature>
<dbReference type="PRINTS" id="PR01035">
    <property type="entry name" value="TCRTETA"/>
</dbReference>
<proteinExistence type="predicted"/>
<dbReference type="AlphaFoldDB" id="A0A2V3IRL9"/>
<comment type="subcellular location">
    <subcellularLocation>
        <location evidence="2">Cell membrane</location>
    </subcellularLocation>
    <subcellularLocation>
        <location evidence="1">Membrane</location>
        <topology evidence="1">Multi-pass membrane protein</topology>
    </subcellularLocation>
</comment>
<evidence type="ECO:0000256" key="3">
    <source>
        <dbReference type="ARBA" id="ARBA00022692"/>
    </source>
</evidence>
<evidence type="ECO:0000256" key="4">
    <source>
        <dbReference type="ARBA" id="ARBA00022989"/>
    </source>
</evidence>
<feature type="transmembrane region" description="Helical" evidence="6">
    <location>
        <begin position="197"/>
        <end position="222"/>
    </location>
</feature>
<comment type="caution">
    <text evidence="8">The sequence shown here is derived from an EMBL/GenBank/DDBJ whole genome shotgun (WGS) entry which is preliminary data.</text>
</comment>
<dbReference type="Gene3D" id="1.20.1250.20">
    <property type="entry name" value="MFS general substrate transporter like domains"/>
    <property type="match status" value="1"/>
</dbReference>
<evidence type="ECO:0000256" key="1">
    <source>
        <dbReference type="ARBA" id="ARBA00004141"/>
    </source>
</evidence>
<feature type="transmembrane region" description="Helical" evidence="6">
    <location>
        <begin position="423"/>
        <end position="441"/>
    </location>
</feature>
<feature type="transmembrane region" description="Helical" evidence="6">
    <location>
        <begin position="391"/>
        <end position="411"/>
    </location>
</feature>
<protein>
    <submittedName>
        <fullName evidence="8">Tetracycline resistance protein, class A</fullName>
    </submittedName>
</protein>
<feature type="transmembrane region" description="Helical" evidence="6">
    <location>
        <begin position="329"/>
        <end position="348"/>
    </location>
</feature>
<dbReference type="PANTHER" id="PTHR23507:SF1">
    <property type="entry name" value="FI18259P1-RELATED"/>
    <property type="match status" value="1"/>
</dbReference>
<sequence length="447" mass="47150">MRSDAKAEDVAPCHCTSAPKETTILLGEDGTQVSSHPQLKDALFPMLFAVFLFVTCIAMTVPVRPRLILDAAGKDAALASYFTGFVDSIQAIITIFSSPLLGAVSDVVGRKPVLILTHLGELVGLFVVAQFPYSLWAQFPAYLLIALTNAYFTTANTVIADITTDPLISSRNYGWLGAAVGVAFLIGPALGGLTESTFYLASSFHVACIGIAFAALFVHFVLPETKPADSGAASATDVARALSEADVNPVPRVQRLFSHSKGLQWIALTLAISSLAQSGLNSILFLYAKVKLGWDTKETGFFLSLLGLALLVSQSVLAPLAVRTLGEVNTILIGYVLSAIHYFIYGAARSSAGMYLALLVGTFAFTSDPALKSLIARQVDKKDQGGLQGSVSALSAVVKPVSPLFAAGLFGYGSRIGLPGLPFYAIGVVASVAAVLMRIALWKPDLK</sequence>
<dbReference type="PANTHER" id="PTHR23507">
    <property type="entry name" value="ZGC:174356"/>
    <property type="match status" value="1"/>
</dbReference>
<evidence type="ECO:0000313" key="8">
    <source>
        <dbReference type="EMBL" id="PXF44765.1"/>
    </source>
</evidence>
<feature type="transmembrane region" description="Helical" evidence="6">
    <location>
        <begin position="265"/>
        <end position="288"/>
    </location>
</feature>
<dbReference type="PROSITE" id="PS00216">
    <property type="entry name" value="SUGAR_TRANSPORT_1"/>
    <property type="match status" value="1"/>
</dbReference>
<keyword evidence="4 6" id="KW-1133">Transmembrane helix</keyword>
<organism evidence="8 9">
    <name type="scientific">Gracilariopsis chorda</name>
    <dbReference type="NCBI Taxonomy" id="448386"/>
    <lineage>
        <taxon>Eukaryota</taxon>
        <taxon>Rhodophyta</taxon>
        <taxon>Florideophyceae</taxon>
        <taxon>Rhodymeniophycidae</taxon>
        <taxon>Gracilariales</taxon>
        <taxon>Gracilariaceae</taxon>
        <taxon>Gracilariopsis</taxon>
    </lineage>
</organism>
<dbReference type="InterPro" id="IPR036259">
    <property type="entry name" value="MFS_trans_sf"/>
</dbReference>